<organism evidence="2 3">
    <name type="scientific">Adineta steineri</name>
    <dbReference type="NCBI Taxonomy" id="433720"/>
    <lineage>
        <taxon>Eukaryota</taxon>
        <taxon>Metazoa</taxon>
        <taxon>Spiralia</taxon>
        <taxon>Gnathifera</taxon>
        <taxon>Rotifera</taxon>
        <taxon>Eurotatoria</taxon>
        <taxon>Bdelloidea</taxon>
        <taxon>Adinetida</taxon>
        <taxon>Adinetidae</taxon>
        <taxon>Adineta</taxon>
    </lineage>
</organism>
<evidence type="ECO:0000313" key="3">
    <source>
        <dbReference type="Proteomes" id="UP000663891"/>
    </source>
</evidence>
<dbReference type="AlphaFoldDB" id="A0A815SWH6"/>
<dbReference type="EMBL" id="CAJNON010001994">
    <property type="protein sequence ID" value="CAF1495746.1"/>
    <property type="molecule type" value="Genomic_DNA"/>
</dbReference>
<proteinExistence type="predicted"/>
<reference evidence="2" key="1">
    <citation type="submission" date="2021-02" db="EMBL/GenBank/DDBJ databases">
        <authorList>
            <person name="Nowell W R."/>
        </authorList>
    </citation>
    <scope>NUCLEOTIDE SEQUENCE</scope>
</reference>
<comment type="caution">
    <text evidence="2">The sequence shown here is derived from an EMBL/GenBank/DDBJ whole genome shotgun (WGS) entry which is preliminary data.</text>
</comment>
<gene>
    <name evidence="2" type="ORF">VCS650_LOCUS41960</name>
</gene>
<evidence type="ECO:0000313" key="2">
    <source>
        <dbReference type="EMBL" id="CAF1495746.1"/>
    </source>
</evidence>
<dbReference type="Proteomes" id="UP000663891">
    <property type="component" value="Unassembled WGS sequence"/>
</dbReference>
<accession>A0A815SWH6</accession>
<sequence>MLNIILFAFLILHTNGKGRFRIRRDSHDSSDQLTPHVISHVISSVSKAIICVVFAISIYGCRIGWQACKRQLQKKRRERLERKINNLTDIHRHNELLQISSVDDHFNEKNLSMDETNVNKLSTNKLNEVEYISMPLSVQLFNNSSDKNELEQIIVQDSICPQQTTNKEEEDFPVIVPVDNVKIPSHIN</sequence>
<evidence type="ECO:0000256" key="1">
    <source>
        <dbReference type="SAM" id="SignalP"/>
    </source>
</evidence>
<name>A0A815SWH6_9BILA</name>
<keyword evidence="1" id="KW-0732">Signal</keyword>
<feature type="chain" id="PRO_5032469505" evidence="1">
    <location>
        <begin position="17"/>
        <end position="188"/>
    </location>
</feature>
<protein>
    <submittedName>
        <fullName evidence="2">Uncharacterized protein</fullName>
    </submittedName>
</protein>
<feature type="signal peptide" evidence="1">
    <location>
        <begin position="1"/>
        <end position="16"/>
    </location>
</feature>